<name>A0A0G4IML6_PLABS</name>
<gene>
    <name evidence="7" type="ORF">PBRA_005089</name>
    <name evidence="8" type="ORF">PLBR_LOCUS6572</name>
</gene>
<evidence type="ECO:0000313" key="8">
    <source>
        <dbReference type="EMBL" id="SPQ99357.1"/>
    </source>
</evidence>
<dbReference type="InterPro" id="IPR050186">
    <property type="entry name" value="TPT_transporter"/>
</dbReference>
<protein>
    <recommendedName>
        <fullName evidence="6">Sugar phosphate transporter domain-containing protein</fullName>
    </recommendedName>
</protein>
<dbReference type="Proteomes" id="UP000290189">
    <property type="component" value="Unassembled WGS sequence"/>
</dbReference>
<dbReference type="Proteomes" id="UP000039324">
    <property type="component" value="Unassembled WGS sequence"/>
</dbReference>
<proteinExistence type="predicted"/>
<evidence type="ECO:0000313" key="9">
    <source>
        <dbReference type="Proteomes" id="UP000039324"/>
    </source>
</evidence>
<geneLocation type="mitochondrion" evidence="8"/>
<keyword evidence="9" id="KW-1185">Reference proteome</keyword>
<comment type="subcellular location">
    <subcellularLocation>
        <location evidence="1">Membrane</location>
        <topology evidence="1">Multi-pass membrane protein</topology>
    </subcellularLocation>
</comment>
<dbReference type="EMBL" id="OVEO01000011">
    <property type="protein sequence ID" value="SPQ99357.1"/>
    <property type="molecule type" value="Genomic_DNA"/>
</dbReference>
<reference evidence="8 10" key="2">
    <citation type="submission" date="2018-03" db="EMBL/GenBank/DDBJ databases">
        <authorList>
            <person name="Fogelqvist J."/>
        </authorList>
    </citation>
    <scope>NUCLEOTIDE SEQUENCE [LARGE SCALE GENOMIC DNA]</scope>
</reference>
<feature type="transmembrane region" description="Helical" evidence="5">
    <location>
        <begin position="166"/>
        <end position="183"/>
    </location>
</feature>
<dbReference type="SUPFAM" id="SSF103481">
    <property type="entry name" value="Multidrug resistance efflux transporter EmrE"/>
    <property type="match status" value="1"/>
</dbReference>
<keyword evidence="8" id="KW-0496">Mitochondrion</keyword>
<evidence type="ECO:0000259" key="6">
    <source>
        <dbReference type="Pfam" id="PF03151"/>
    </source>
</evidence>
<reference evidence="7 9" key="1">
    <citation type="submission" date="2015-02" db="EMBL/GenBank/DDBJ databases">
        <authorList>
            <person name="Chooi Y.-H."/>
        </authorList>
    </citation>
    <scope>NUCLEOTIDE SEQUENCE [LARGE SCALE GENOMIC DNA]</scope>
    <source>
        <strain evidence="7">E3</strain>
    </source>
</reference>
<keyword evidence="3 5" id="KW-1133">Transmembrane helix</keyword>
<dbReference type="InterPro" id="IPR037185">
    <property type="entry name" value="EmrE-like"/>
</dbReference>
<feature type="transmembrane region" description="Helical" evidence="5">
    <location>
        <begin position="109"/>
        <end position="129"/>
    </location>
</feature>
<feature type="transmembrane region" description="Helical" evidence="5">
    <location>
        <begin position="195"/>
        <end position="216"/>
    </location>
</feature>
<keyword evidence="2 5" id="KW-0812">Transmembrane</keyword>
<organism evidence="7 9">
    <name type="scientific">Plasmodiophora brassicae</name>
    <name type="common">Clubroot disease agent</name>
    <dbReference type="NCBI Taxonomy" id="37360"/>
    <lineage>
        <taxon>Eukaryota</taxon>
        <taxon>Sar</taxon>
        <taxon>Rhizaria</taxon>
        <taxon>Endomyxa</taxon>
        <taxon>Phytomyxea</taxon>
        <taxon>Plasmodiophorida</taxon>
        <taxon>Plasmodiophoridae</taxon>
        <taxon>Plasmodiophora</taxon>
    </lineage>
</organism>
<dbReference type="AlphaFoldDB" id="A0A0G4IML6"/>
<feature type="domain" description="Sugar phosphate transporter" evidence="6">
    <location>
        <begin position="11"/>
        <end position="305"/>
    </location>
</feature>
<evidence type="ECO:0000313" key="7">
    <source>
        <dbReference type="EMBL" id="CEO96418.1"/>
    </source>
</evidence>
<dbReference type="InterPro" id="IPR004853">
    <property type="entry name" value="Sugar_P_trans_dom"/>
</dbReference>
<feature type="transmembrane region" description="Helical" evidence="5">
    <location>
        <begin position="80"/>
        <end position="97"/>
    </location>
</feature>
<evidence type="ECO:0000256" key="3">
    <source>
        <dbReference type="ARBA" id="ARBA00022989"/>
    </source>
</evidence>
<feature type="transmembrane region" description="Helical" evidence="5">
    <location>
        <begin position="136"/>
        <end position="154"/>
    </location>
</feature>
<dbReference type="PANTHER" id="PTHR11132">
    <property type="entry name" value="SOLUTE CARRIER FAMILY 35"/>
    <property type="match status" value="1"/>
</dbReference>
<dbReference type="EMBL" id="CDSF01000057">
    <property type="protein sequence ID" value="CEO96418.1"/>
    <property type="molecule type" value="Genomic_DNA"/>
</dbReference>
<feature type="transmembrane region" description="Helical" evidence="5">
    <location>
        <begin position="12"/>
        <end position="29"/>
    </location>
</feature>
<evidence type="ECO:0000256" key="1">
    <source>
        <dbReference type="ARBA" id="ARBA00004141"/>
    </source>
</evidence>
<evidence type="ECO:0000256" key="5">
    <source>
        <dbReference type="SAM" id="Phobius"/>
    </source>
</evidence>
<dbReference type="OrthoDB" id="5547497at2759"/>
<dbReference type="GO" id="GO:0016020">
    <property type="term" value="C:membrane"/>
    <property type="evidence" value="ECO:0007669"/>
    <property type="project" value="UniProtKB-SubCell"/>
</dbReference>
<feature type="transmembrane region" description="Helical" evidence="5">
    <location>
        <begin position="41"/>
        <end position="59"/>
    </location>
</feature>
<sequence length="348" mass="38257">MAVVIDDQRMRVAWAVSFYWLVSIALVFLNKESMNRLDAPIFITWTQLVTAIVGCLVLSKLRSVYAVLSFFPKFEIRVDVALKVVPLTLTFIAMITFNNLCLQYVNVSFYQVARSLTIVFNVVFSYVLMGQKTSSRALAAVGSVVAGYIIGSSAELSMESLSVQGSVFGVLASVFVSLYAINVKKALAAVDNNKWTLMIYNNVIAAALMPPLIIMFDELPAILNSPAVYHVTFWTNIIFVTGVFGFLINIATYAQIQATSPLTHNISGTAKSAVQSLMALIFLREPISFEGVIGLMLVIGGSFVYGWVRDMEMAATKHMYVPVSPASNKDDDDMDIIEMGGERDKATK</sequence>
<keyword evidence="4 5" id="KW-0472">Membrane</keyword>
<dbReference type="OMA" id="IHAVLIK"/>
<accession>A0A0G4IML6</accession>
<dbReference type="Pfam" id="PF03151">
    <property type="entry name" value="TPT"/>
    <property type="match status" value="1"/>
</dbReference>
<evidence type="ECO:0000313" key="10">
    <source>
        <dbReference type="Proteomes" id="UP000290189"/>
    </source>
</evidence>
<feature type="transmembrane region" description="Helical" evidence="5">
    <location>
        <begin position="228"/>
        <end position="250"/>
    </location>
</feature>
<feature type="transmembrane region" description="Helical" evidence="5">
    <location>
        <begin position="289"/>
        <end position="308"/>
    </location>
</feature>
<evidence type="ECO:0000256" key="4">
    <source>
        <dbReference type="ARBA" id="ARBA00023136"/>
    </source>
</evidence>
<evidence type="ECO:0000256" key="2">
    <source>
        <dbReference type="ARBA" id="ARBA00022692"/>
    </source>
</evidence>